<dbReference type="KEGG" id="tet:TTHERM_00039100"/>
<accession>Q22M09</accession>
<reference evidence="3" key="1">
    <citation type="journal article" date="2006" name="PLoS Biol.">
        <title>Macronuclear genome sequence of the ciliate Tetrahymena thermophila, a model eukaryote.</title>
        <authorList>
            <person name="Eisen J.A."/>
            <person name="Coyne R.S."/>
            <person name="Wu M."/>
            <person name="Wu D."/>
            <person name="Thiagarajan M."/>
            <person name="Wortman J.R."/>
            <person name="Badger J.H."/>
            <person name="Ren Q."/>
            <person name="Amedeo P."/>
            <person name="Jones K.M."/>
            <person name="Tallon L.J."/>
            <person name="Delcher A.L."/>
            <person name="Salzberg S.L."/>
            <person name="Silva J.C."/>
            <person name="Haas B.J."/>
            <person name="Majoros W.H."/>
            <person name="Farzad M."/>
            <person name="Carlton J.M."/>
            <person name="Smith R.K. Jr."/>
            <person name="Garg J."/>
            <person name="Pearlman R.E."/>
            <person name="Karrer K.M."/>
            <person name="Sun L."/>
            <person name="Manning G."/>
            <person name="Elde N.C."/>
            <person name="Turkewitz A.P."/>
            <person name="Asai D.J."/>
            <person name="Wilkes D.E."/>
            <person name="Wang Y."/>
            <person name="Cai H."/>
            <person name="Collins K."/>
            <person name="Stewart B.A."/>
            <person name="Lee S.R."/>
            <person name="Wilamowska K."/>
            <person name="Weinberg Z."/>
            <person name="Ruzzo W.L."/>
            <person name="Wloga D."/>
            <person name="Gaertig J."/>
            <person name="Frankel J."/>
            <person name="Tsao C.-C."/>
            <person name="Gorovsky M.A."/>
            <person name="Keeling P.J."/>
            <person name="Waller R.F."/>
            <person name="Patron N.J."/>
            <person name="Cherry J.M."/>
            <person name="Stover N.A."/>
            <person name="Krieger C.J."/>
            <person name="del Toro C."/>
            <person name="Ryder H.F."/>
            <person name="Williamson S.C."/>
            <person name="Barbeau R.A."/>
            <person name="Hamilton E.P."/>
            <person name="Orias E."/>
        </authorList>
    </citation>
    <scope>NUCLEOTIDE SEQUENCE [LARGE SCALE GENOMIC DNA]</scope>
    <source>
        <strain evidence="3">SB210</strain>
    </source>
</reference>
<dbReference type="PANTHER" id="PTHR46007">
    <property type="entry name" value="MEDIATOR OF RNA POLYMERASE II TRANSCRIPTION SUBUNIT 12"/>
    <property type="match status" value="1"/>
</dbReference>
<evidence type="ECO:0000313" key="2">
    <source>
        <dbReference type="EMBL" id="EAR86249.1"/>
    </source>
</evidence>
<dbReference type="PANTHER" id="PTHR46007:SF8">
    <property type="entry name" value="C2H2-TYPE DOMAIN-CONTAINING PROTEIN"/>
    <property type="match status" value="1"/>
</dbReference>
<proteinExistence type="predicted"/>
<dbReference type="EMBL" id="GG662720">
    <property type="protein sequence ID" value="EAR86249.1"/>
    <property type="molecule type" value="Genomic_DNA"/>
</dbReference>
<feature type="region of interest" description="Disordered" evidence="1">
    <location>
        <begin position="40"/>
        <end position="73"/>
    </location>
</feature>
<feature type="compositionally biased region" description="Low complexity" evidence="1">
    <location>
        <begin position="1"/>
        <end position="16"/>
    </location>
</feature>
<dbReference type="eggNOG" id="ENOG502SX99">
    <property type="taxonomic scope" value="Eukaryota"/>
</dbReference>
<keyword evidence="3" id="KW-1185">Reference proteome</keyword>
<feature type="region of interest" description="Disordered" evidence="1">
    <location>
        <begin position="1"/>
        <end position="23"/>
    </location>
</feature>
<feature type="compositionally biased region" description="Basic and acidic residues" evidence="1">
    <location>
        <begin position="48"/>
        <end position="58"/>
    </location>
</feature>
<dbReference type="HOGENOM" id="CLU_604828_0_0_1"/>
<feature type="region of interest" description="Disordered" evidence="1">
    <location>
        <begin position="313"/>
        <end position="359"/>
    </location>
</feature>
<sequence>MNQTPATASQAPASQQNKSKNDNNFDGYLIFDFHEFQGLISQPDSNMNDDRSPTDSKQRNTVIQNGMNSSSTVQKYQSQQENVRKFSVYNNVAEDQEDDKKSPTLHIQNLDLLDKTKDKTNYDEFYTFLMSLDFLNISNTRNRVDPILMSQFESLLKIKEYFVMLKNYIEKITENDSDLWFDELKNTFKLMLHQFENMINSISEQINPVSLSVCFFRCIEYIKFFEQFLHMRTFHQQSTKGQDTPQQKFKRSVKICLLWKKLTGQKTFEQFIRYLDSDPYNCQKCEKCKKDIKNQQLQNLQQNLQAVENRSSLNQNAQNQDNQSGQNPSNNFVNSFQTNIQGGINTANNSNSNNNANNQQQLNNNKVQFYHNSKIFKDLQDGFAKMLEKELSNTKKSFKKVIQQQTIQQNQNKNSQPQTLTVEYQLANRGSRFRKIHSPVQNSLYHKSDFFMS</sequence>
<gene>
    <name evidence="2" type="ORF">TTHERM_00039100</name>
</gene>
<evidence type="ECO:0000313" key="3">
    <source>
        <dbReference type="Proteomes" id="UP000009168"/>
    </source>
</evidence>
<dbReference type="GO" id="GO:0045944">
    <property type="term" value="P:positive regulation of transcription by RNA polymerase II"/>
    <property type="evidence" value="ECO:0007669"/>
    <property type="project" value="TreeGrafter"/>
</dbReference>
<dbReference type="GeneID" id="7841424"/>
<dbReference type="GO" id="GO:0016592">
    <property type="term" value="C:mediator complex"/>
    <property type="evidence" value="ECO:0007669"/>
    <property type="project" value="TreeGrafter"/>
</dbReference>
<dbReference type="GO" id="GO:0003713">
    <property type="term" value="F:transcription coactivator activity"/>
    <property type="evidence" value="ECO:0007669"/>
    <property type="project" value="TreeGrafter"/>
</dbReference>
<dbReference type="OrthoDB" id="285520at2759"/>
<organism evidence="2 3">
    <name type="scientific">Tetrahymena thermophila (strain SB210)</name>
    <dbReference type="NCBI Taxonomy" id="312017"/>
    <lineage>
        <taxon>Eukaryota</taxon>
        <taxon>Sar</taxon>
        <taxon>Alveolata</taxon>
        <taxon>Ciliophora</taxon>
        <taxon>Intramacronucleata</taxon>
        <taxon>Oligohymenophorea</taxon>
        <taxon>Hymenostomatida</taxon>
        <taxon>Tetrahymenina</taxon>
        <taxon>Tetrahymenidae</taxon>
        <taxon>Tetrahymena</taxon>
    </lineage>
</organism>
<dbReference type="InterPro" id="IPR051647">
    <property type="entry name" value="Mediator_comp_sub12"/>
</dbReference>
<feature type="compositionally biased region" description="Polar residues" evidence="1">
    <location>
        <begin position="59"/>
        <end position="73"/>
    </location>
</feature>
<name>Q22M09_TETTS</name>
<dbReference type="RefSeq" id="XP_977211.1">
    <property type="nucleotide sequence ID" value="XM_972118.2"/>
</dbReference>
<evidence type="ECO:0000256" key="1">
    <source>
        <dbReference type="SAM" id="MobiDB-lite"/>
    </source>
</evidence>
<dbReference type="Proteomes" id="UP000009168">
    <property type="component" value="Unassembled WGS sequence"/>
</dbReference>
<feature type="compositionally biased region" description="Polar residues" evidence="1">
    <location>
        <begin position="313"/>
        <end position="344"/>
    </location>
</feature>
<protein>
    <submittedName>
        <fullName evidence="2">Uncharacterized protein</fullName>
    </submittedName>
</protein>
<dbReference type="InParanoid" id="Q22M09"/>
<dbReference type="AlphaFoldDB" id="Q22M09"/>
<feature type="compositionally biased region" description="Low complexity" evidence="1">
    <location>
        <begin position="345"/>
        <end position="359"/>
    </location>
</feature>